<name>A0A243ASN4_BACTU</name>
<comment type="caution">
    <text evidence="1">The sequence shown here is derived from an EMBL/GenBank/DDBJ whole genome shotgun (WGS) entry which is preliminary data.</text>
</comment>
<organism evidence="1 2">
    <name type="scientific">Bacillus thuringiensis serovar navarrensis</name>
    <dbReference type="NCBI Taxonomy" id="339658"/>
    <lineage>
        <taxon>Bacteria</taxon>
        <taxon>Bacillati</taxon>
        <taxon>Bacillota</taxon>
        <taxon>Bacilli</taxon>
        <taxon>Bacillales</taxon>
        <taxon>Bacillaceae</taxon>
        <taxon>Bacillus</taxon>
        <taxon>Bacillus cereus group</taxon>
    </lineage>
</organism>
<dbReference type="EMBL" id="NFDG01000017">
    <property type="protein sequence ID" value="OTY29807.1"/>
    <property type="molecule type" value="Genomic_DNA"/>
</dbReference>
<reference evidence="1 2" key="1">
    <citation type="submission" date="2016-10" db="EMBL/GenBank/DDBJ databases">
        <title>Comparative genomics of Bacillus thuringiensis reveals a path to pathogens against multiple invertebrate hosts.</title>
        <authorList>
            <person name="Zheng J."/>
            <person name="Gao Q."/>
            <person name="Liu H."/>
            <person name="Peng D."/>
            <person name="Ruan L."/>
            <person name="Sun M."/>
        </authorList>
    </citation>
    <scope>NUCLEOTIDE SEQUENCE [LARGE SCALE GENOMIC DNA]</scope>
    <source>
        <strain evidence="1">BGSC 4BM1</strain>
    </source>
</reference>
<dbReference type="Proteomes" id="UP000194860">
    <property type="component" value="Unassembled WGS sequence"/>
</dbReference>
<gene>
    <name evidence="1" type="ORF">BK732_01670</name>
</gene>
<proteinExistence type="predicted"/>
<dbReference type="AlphaFoldDB" id="A0A243ASN4"/>
<protein>
    <recommendedName>
        <fullName evidence="3">Group-specific protein</fullName>
    </recommendedName>
</protein>
<evidence type="ECO:0000313" key="1">
    <source>
        <dbReference type="EMBL" id="OTY29807.1"/>
    </source>
</evidence>
<evidence type="ECO:0000313" key="2">
    <source>
        <dbReference type="Proteomes" id="UP000194860"/>
    </source>
</evidence>
<dbReference type="RefSeq" id="WP_088030838.1">
    <property type="nucleotide sequence ID" value="NZ_NFDG01000017.1"/>
</dbReference>
<sequence length="211" mass="22687">MHQYWYLNSKGNGEQYNNQISMASLYSQLQITKAEGMNGLKIPGNWSYRVYPVGWDSSADYTGFNPQPSPFSWGQPNNYAGMMPQGHPANWAPLSGHAGSGFNFQKPPFPWAQPFNHTGMFAQGHLAALLSPPAKAFNFSTNNSGVFGNPPGWGGQVNPMGWGGSWAPMGWGNNGGNGQPGMLGNLLTVGKGTMNGIGMISSLIGMGKFFF</sequence>
<evidence type="ECO:0008006" key="3">
    <source>
        <dbReference type="Google" id="ProtNLM"/>
    </source>
</evidence>
<accession>A0A243ASN4</accession>